<dbReference type="Pfam" id="PF00078">
    <property type="entry name" value="RVT_1"/>
    <property type="match status" value="1"/>
</dbReference>
<dbReference type="PANTHER" id="PTHR47027">
    <property type="entry name" value="REVERSE TRANSCRIPTASE DOMAIN-CONTAINING PROTEIN"/>
    <property type="match status" value="1"/>
</dbReference>
<accession>A0A0G4I1Y0</accession>
<reference evidence="3" key="1">
    <citation type="submission" date="2014-11" db="EMBL/GenBank/DDBJ databases">
        <authorList>
            <person name="Otto D Thomas"/>
            <person name="Naeem Raeece"/>
        </authorList>
    </citation>
    <scope>NUCLEOTIDE SEQUENCE</scope>
</reference>
<name>A0A0G4I1Y0_9ALVE</name>
<evidence type="ECO:0000313" key="3">
    <source>
        <dbReference type="EMBL" id="CEM50860.1"/>
    </source>
</evidence>
<feature type="compositionally biased region" description="Basic and acidic residues" evidence="1">
    <location>
        <begin position="479"/>
        <end position="489"/>
    </location>
</feature>
<gene>
    <name evidence="3" type="ORF">Cvel_10220</name>
</gene>
<feature type="domain" description="Reverse transcriptase" evidence="2">
    <location>
        <begin position="64"/>
        <end position="166"/>
    </location>
</feature>
<feature type="region of interest" description="Disordered" evidence="1">
    <location>
        <begin position="479"/>
        <end position="506"/>
    </location>
</feature>
<dbReference type="InterPro" id="IPR000477">
    <property type="entry name" value="RT_dom"/>
</dbReference>
<proteinExistence type="predicted"/>
<dbReference type="VEuPathDB" id="CryptoDB:Cvel_10220"/>
<dbReference type="PhylomeDB" id="A0A0G4I1Y0"/>
<organism evidence="3">
    <name type="scientific">Chromera velia CCMP2878</name>
    <dbReference type="NCBI Taxonomy" id="1169474"/>
    <lineage>
        <taxon>Eukaryota</taxon>
        <taxon>Sar</taxon>
        <taxon>Alveolata</taxon>
        <taxon>Colpodellida</taxon>
        <taxon>Chromeraceae</taxon>
        <taxon>Chromera</taxon>
    </lineage>
</organism>
<evidence type="ECO:0000256" key="1">
    <source>
        <dbReference type="SAM" id="MobiDB-lite"/>
    </source>
</evidence>
<dbReference type="AlphaFoldDB" id="A0A0G4I1Y0"/>
<protein>
    <recommendedName>
        <fullName evidence="2">Reverse transcriptase domain-containing protein</fullName>
    </recommendedName>
</protein>
<dbReference type="EMBL" id="CDMZ01004775">
    <property type="protein sequence ID" value="CEM50860.1"/>
    <property type="molecule type" value="Genomic_DNA"/>
</dbReference>
<sequence>MATKKKKVTGLDGVSAEHLHVWAESVVFRSTVTSLFNLFLMTGWVPKEWNDGLIAPIIKVGKPMAKAGSYRPIHLLSHVSKVYSSLLDKRIRGQQGVSICREQFGFQKEKGTRDATFVLRHLLMKHREPGLHCIFGDLKEVFDSVDRRRLWDRLREENVKEGYVRAVASLYRGVRASVLSKGQGGGGGGETGRDVLVSRAAGNDLVIVGKKQQRVQWLLEGLERYCEEKGLVVNMLKTYSTFFGSAWKTEASRQSLRYKGKEITRVEAFRYLSTVFAKDGSVRHGIEAKIKRVRGKIHAALGQLAGGAMPAPAVTVQICRVLTESIFLHDLETAVVGEAELKAFDDIRIWLCRKVLRAPNFSSRAHTLAEFGLRPAKFLLVRRSLRYVYQLMSREKDDLCSLVIQERVHAYKVSLLSPQEQGGFIAHVADMAQLAGVEIRAVLDPFFRRPARIERAAGRWVEKVDAGLAKSLKESLTRAEDWGADESRNGQRGQAGAPANNPSQRTKELSAIYAADSSDIRQTKLLWKFERDNSFATLRPQRYLLEQGICFAHRKAVFCWRVGACSTPYRSARRRGAERLDPGARYGEAECARGRQAPPPADELHLLTACVKTGERRQQIEELGRDMLKASAFPFGVMEWDERVYMKTLGSLLHFRMEEMARKLHRMYKERGGGGNFEGFKD</sequence>
<evidence type="ECO:0000259" key="2">
    <source>
        <dbReference type="Pfam" id="PF00078"/>
    </source>
</evidence>
<dbReference type="PANTHER" id="PTHR47027:SF20">
    <property type="entry name" value="REVERSE TRANSCRIPTASE-LIKE PROTEIN WITH RNA-DIRECTED DNA POLYMERASE DOMAIN"/>
    <property type="match status" value="1"/>
</dbReference>